<dbReference type="OrthoDB" id="9803432at2"/>
<dbReference type="GO" id="GO:0005524">
    <property type="term" value="F:ATP binding"/>
    <property type="evidence" value="ECO:0007669"/>
    <property type="project" value="UniProtKB-KW"/>
</dbReference>
<dbReference type="SMART" id="SM00382">
    <property type="entry name" value="AAA"/>
    <property type="match status" value="1"/>
</dbReference>
<dbReference type="Pfam" id="PF13538">
    <property type="entry name" value="UvrD_C_2"/>
    <property type="match status" value="1"/>
</dbReference>
<evidence type="ECO:0000256" key="2">
    <source>
        <dbReference type="ARBA" id="ARBA00022840"/>
    </source>
</evidence>
<keyword evidence="5" id="KW-1185">Reference proteome</keyword>
<dbReference type="Gene3D" id="3.40.50.300">
    <property type="entry name" value="P-loop containing nucleotide triphosphate hydrolases"/>
    <property type="match status" value="2"/>
</dbReference>
<dbReference type="GO" id="GO:0017116">
    <property type="term" value="F:single-stranded DNA helicase activity"/>
    <property type="evidence" value="ECO:0007669"/>
    <property type="project" value="TreeGrafter"/>
</dbReference>
<keyword evidence="4" id="KW-0347">Helicase</keyword>
<dbReference type="InterPro" id="IPR003593">
    <property type="entry name" value="AAA+_ATPase"/>
</dbReference>
<dbReference type="CDD" id="cd17933">
    <property type="entry name" value="DEXSc_RecD-like"/>
    <property type="match status" value="1"/>
</dbReference>
<dbReference type="Pfam" id="PF13604">
    <property type="entry name" value="AAA_30"/>
    <property type="match status" value="1"/>
</dbReference>
<keyword evidence="1" id="KW-0547">Nucleotide-binding</keyword>
<proteinExistence type="predicted"/>
<evidence type="ECO:0000256" key="1">
    <source>
        <dbReference type="ARBA" id="ARBA00022741"/>
    </source>
</evidence>
<dbReference type="PANTHER" id="PTHR43788:SF6">
    <property type="entry name" value="DNA HELICASE B"/>
    <property type="match status" value="1"/>
</dbReference>
<evidence type="ECO:0000313" key="4">
    <source>
        <dbReference type="EMBL" id="GAQ23578.1"/>
    </source>
</evidence>
<reference evidence="5" key="1">
    <citation type="submission" date="2015-11" db="EMBL/GenBank/DDBJ databases">
        <title>Draft Genome Sequence of the Radioresistant Bacterium Deinococcus grandis, Isolated from Freshwater Fish in Japan.</title>
        <authorList>
            <person name="Satoh K."/>
            <person name="Onodera T."/>
            <person name="Omoso K."/>
            <person name="Takeda-Yano K."/>
            <person name="Katayama T."/>
            <person name="Oono Y."/>
            <person name="Narumi I."/>
        </authorList>
    </citation>
    <scope>NUCLEOTIDE SEQUENCE [LARGE SCALE GENOMIC DNA]</scope>
    <source>
        <strain evidence="5">ATCC 43672</strain>
    </source>
</reference>
<keyword evidence="2" id="KW-0067">ATP-binding</keyword>
<dbReference type="Pfam" id="PF14490">
    <property type="entry name" value="HHH_RecD2"/>
    <property type="match status" value="1"/>
</dbReference>
<gene>
    <name evidence="4" type="ORF">DEIGR_310097</name>
</gene>
<dbReference type="SUPFAM" id="SSF52540">
    <property type="entry name" value="P-loop containing nucleoside triphosphate hydrolases"/>
    <property type="match status" value="1"/>
</dbReference>
<dbReference type="EMBL" id="BCMS01000003">
    <property type="protein sequence ID" value="GAQ23578.1"/>
    <property type="molecule type" value="Genomic_DNA"/>
</dbReference>
<protein>
    <submittedName>
        <fullName evidence="4">Helicase RecD/TraA</fullName>
    </submittedName>
</protein>
<feature type="domain" description="AAA+ ATPase" evidence="3">
    <location>
        <begin position="303"/>
        <end position="437"/>
    </location>
</feature>
<dbReference type="AlphaFoldDB" id="A0A100HMQ9"/>
<dbReference type="InterPro" id="IPR050534">
    <property type="entry name" value="Coronavir_polyprotein_1ab"/>
</dbReference>
<dbReference type="RefSeq" id="WP_058979562.1">
    <property type="nucleotide sequence ID" value="NZ_BCMS01000003.1"/>
</dbReference>
<sequence length="648" mass="69088">MSDPGAPILGTVLRAWRTPTSEGCQLRTERGPLTLYGPLPPVTPGCTLRAWTEGSTLTRAERVITPYELARAFYSRLRPPQKATALELLPRLGPDPHHTVTQNAPSLATRVPASIAQALTRHARRESRLYGALQALADLGLPPEHTHALLNQHGAGAPAAFREQPYLAIRHGIPLRVLDHAARLQGLSTFDPRRGPALAYELTRRAALEYGHTCLPLPVLAGELRDSHALDDDEAQQAIEDALNGQLLLEDAQAAFLPEQHRVEAWLADDIARLMASTPARVSVPATPGLTTEQRAAVLLAAGTAVSVITGGPGTGKTTTLRALLDALDAANLRSVLCAPTGKAASRMQQSTGRDATTLHRLLSYDGHKFSSGILPGDVFVVDEVSMASNALLGALLRSVRDGARVILVGDEDQLPPIDPGHPLAALTRTVPTGRLTQTHRQAAGSPILTLASQLISGESPAQTGVPFVGAQSAEDIVRLVQSRQDQAHPMILTAGRAGPLGVDALNLALQAALNPGDTRLRAGDPILVTRNNHNTGLMNGMTGLIIGAGKQVTCIIEDTEHTFSPGDPTLTLAYAMTIHRSQGSEWPDIIVTLAPEHERLLSRQLAYTAVTRAKEALTASGLRAAWTHAAHTGAPRRYSQLDTFLKR</sequence>
<accession>A0A100HMQ9</accession>
<organism evidence="4 5">
    <name type="scientific">Deinococcus grandis</name>
    <dbReference type="NCBI Taxonomy" id="57498"/>
    <lineage>
        <taxon>Bacteria</taxon>
        <taxon>Thermotogati</taxon>
        <taxon>Deinococcota</taxon>
        <taxon>Deinococci</taxon>
        <taxon>Deinococcales</taxon>
        <taxon>Deinococcaceae</taxon>
        <taxon>Deinococcus</taxon>
    </lineage>
</organism>
<comment type="caution">
    <text evidence="4">The sequence shown here is derived from an EMBL/GenBank/DDBJ whole genome shotgun (WGS) entry which is preliminary data.</text>
</comment>
<dbReference type="InterPro" id="IPR027785">
    <property type="entry name" value="UvrD-like_helicase_C"/>
</dbReference>
<dbReference type="CDD" id="cd18809">
    <property type="entry name" value="SF1_C_RecD"/>
    <property type="match status" value="1"/>
</dbReference>
<dbReference type="Gene3D" id="1.10.10.2220">
    <property type="match status" value="1"/>
</dbReference>
<dbReference type="Gene3D" id="2.30.30.940">
    <property type="match status" value="1"/>
</dbReference>
<dbReference type="PANTHER" id="PTHR43788">
    <property type="entry name" value="DNA2/NAM7 HELICASE FAMILY MEMBER"/>
    <property type="match status" value="1"/>
</dbReference>
<keyword evidence="4" id="KW-0378">Hydrolase</keyword>
<dbReference type="Proteomes" id="UP000056209">
    <property type="component" value="Unassembled WGS sequence"/>
</dbReference>
<evidence type="ECO:0000259" key="3">
    <source>
        <dbReference type="SMART" id="SM00382"/>
    </source>
</evidence>
<name>A0A100HMQ9_9DEIO</name>
<dbReference type="GO" id="GO:0009338">
    <property type="term" value="C:exodeoxyribonuclease V complex"/>
    <property type="evidence" value="ECO:0007669"/>
    <property type="project" value="TreeGrafter"/>
</dbReference>
<dbReference type="GO" id="GO:0006310">
    <property type="term" value="P:DNA recombination"/>
    <property type="evidence" value="ECO:0007669"/>
    <property type="project" value="TreeGrafter"/>
</dbReference>
<dbReference type="InterPro" id="IPR029493">
    <property type="entry name" value="RecD2-like_HHH"/>
</dbReference>
<dbReference type="InterPro" id="IPR027417">
    <property type="entry name" value="P-loop_NTPase"/>
</dbReference>
<evidence type="ECO:0000313" key="5">
    <source>
        <dbReference type="Proteomes" id="UP000056209"/>
    </source>
</evidence>